<protein>
    <submittedName>
        <fullName evidence="1">Phosphoglycerate mutase family protein</fullName>
    </submittedName>
</protein>
<dbReference type="SUPFAM" id="SSF53254">
    <property type="entry name" value="Phosphoglycerate mutase-like"/>
    <property type="match status" value="1"/>
</dbReference>
<dbReference type="OMA" id="ESEFQGC"/>
<name>A0A1Y1IFH6_KLENI</name>
<dbReference type="Proteomes" id="UP000054558">
    <property type="component" value="Unassembled WGS sequence"/>
</dbReference>
<dbReference type="STRING" id="105231.A0A1Y1IFH6"/>
<dbReference type="PANTHER" id="PTHR47821:SF2">
    <property type="entry name" value="PHOSPHOGLYCERATE MUTASE FAMILY PROTEIN"/>
    <property type="match status" value="1"/>
</dbReference>
<dbReference type="Gene3D" id="3.40.50.1240">
    <property type="entry name" value="Phosphoglycerate mutase-like"/>
    <property type="match status" value="1"/>
</dbReference>
<gene>
    <name evidence="1" type="ORF">KFL_003560040</name>
</gene>
<evidence type="ECO:0000313" key="2">
    <source>
        <dbReference type="Proteomes" id="UP000054558"/>
    </source>
</evidence>
<proteinExistence type="predicted"/>
<sequence length="233" mass="25024">MEAPAKLQNCYWILRHGLSKPNEAGLIVSSVDNGVMPEHGLADAGKEQAKQAGRTLRNALVAEKVDVRTLSIFASPFSRTQETAAIAAAELAQDGEGPESPSIQEAIELRERYFGPDFELRSHEKYPEIWAMDAKDPSVGPTGGESVLDVAARLQALVRKVESQTSGRHVLFVSHGDTLQILQALLSGAFLSQSLLAGSVETVVLKALSTHRTFALGTGELRRLAIAPNESDA</sequence>
<accession>A0A1Y1IFH6</accession>
<keyword evidence="2" id="KW-1185">Reference proteome</keyword>
<reference evidence="1 2" key="1">
    <citation type="journal article" date="2014" name="Nat. Commun.">
        <title>Klebsormidium flaccidum genome reveals primary factors for plant terrestrial adaptation.</title>
        <authorList>
            <person name="Hori K."/>
            <person name="Maruyama F."/>
            <person name="Fujisawa T."/>
            <person name="Togashi T."/>
            <person name="Yamamoto N."/>
            <person name="Seo M."/>
            <person name="Sato S."/>
            <person name="Yamada T."/>
            <person name="Mori H."/>
            <person name="Tajima N."/>
            <person name="Moriyama T."/>
            <person name="Ikeuchi M."/>
            <person name="Watanabe M."/>
            <person name="Wada H."/>
            <person name="Kobayashi K."/>
            <person name="Saito M."/>
            <person name="Masuda T."/>
            <person name="Sasaki-Sekimoto Y."/>
            <person name="Mashiguchi K."/>
            <person name="Awai K."/>
            <person name="Shimojima M."/>
            <person name="Masuda S."/>
            <person name="Iwai M."/>
            <person name="Nobusawa T."/>
            <person name="Narise T."/>
            <person name="Kondo S."/>
            <person name="Saito H."/>
            <person name="Sato R."/>
            <person name="Murakawa M."/>
            <person name="Ihara Y."/>
            <person name="Oshima-Yamada Y."/>
            <person name="Ohtaka K."/>
            <person name="Satoh M."/>
            <person name="Sonobe K."/>
            <person name="Ishii M."/>
            <person name="Ohtani R."/>
            <person name="Kanamori-Sato M."/>
            <person name="Honoki R."/>
            <person name="Miyazaki D."/>
            <person name="Mochizuki H."/>
            <person name="Umetsu J."/>
            <person name="Higashi K."/>
            <person name="Shibata D."/>
            <person name="Kamiya Y."/>
            <person name="Sato N."/>
            <person name="Nakamura Y."/>
            <person name="Tabata S."/>
            <person name="Ida S."/>
            <person name="Kurokawa K."/>
            <person name="Ohta H."/>
        </authorList>
    </citation>
    <scope>NUCLEOTIDE SEQUENCE [LARGE SCALE GENOMIC DNA]</scope>
    <source>
        <strain evidence="1 2">NIES-2285</strain>
    </source>
</reference>
<evidence type="ECO:0000313" key="1">
    <source>
        <dbReference type="EMBL" id="GAQ87477.1"/>
    </source>
</evidence>
<dbReference type="InterPro" id="IPR013078">
    <property type="entry name" value="His_Pase_superF_clade-1"/>
</dbReference>
<dbReference type="InterPro" id="IPR029033">
    <property type="entry name" value="His_PPase_superfam"/>
</dbReference>
<dbReference type="AlphaFoldDB" id="A0A1Y1IFH6"/>
<dbReference type="Pfam" id="PF00300">
    <property type="entry name" value="His_Phos_1"/>
    <property type="match status" value="1"/>
</dbReference>
<dbReference type="PANTHER" id="PTHR47821">
    <property type="entry name" value="PHOSPHOGLYCERATE MUTASE FAMILY PROTEIN"/>
    <property type="match status" value="1"/>
</dbReference>
<dbReference type="EMBL" id="DF237305">
    <property type="protein sequence ID" value="GAQ87477.1"/>
    <property type="molecule type" value="Genomic_DNA"/>
</dbReference>
<dbReference type="SMART" id="SM00855">
    <property type="entry name" value="PGAM"/>
    <property type="match status" value="1"/>
</dbReference>
<dbReference type="CDD" id="cd07067">
    <property type="entry name" value="HP_PGM_like"/>
    <property type="match status" value="1"/>
</dbReference>
<dbReference type="OrthoDB" id="354304at2759"/>
<organism evidence="1 2">
    <name type="scientific">Klebsormidium nitens</name>
    <name type="common">Green alga</name>
    <name type="synonym">Ulothrix nitens</name>
    <dbReference type="NCBI Taxonomy" id="105231"/>
    <lineage>
        <taxon>Eukaryota</taxon>
        <taxon>Viridiplantae</taxon>
        <taxon>Streptophyta</taxon>
        <taxon>Klebsormidiophyceae</taxon>
        <taxon>Klebsormidiales</taxon>
        <taxon>Klebsormidiaceae</taxon>
        <taxon>Klebsormidium</taxon>
    </lineage>
</organism>